<evidence type="ECO:0000313" key="2">
    <source>
        <dbReference type="EMBL" id="ARQ07093.1"/>
    </source>
</evidence>
<dbReference type="InterPro" id="IPR036866">
    <property type="entry name" value="RibonucZ/Hydroxyglut_hydro"/>
</dbReference>
<reference evidence="2 3" key="1">
    <citation type="journal article" date="2017" name="Int. J. Syst. Evol. Microbiol.">
        <title>Macrococcus canis sp. nov., a skin bacterium associated with infections in dogs.</title>
        <authorList>
            <person name="Gobeli Brawand S."/>
            <person name="Cotting K."/>
            <person name="Gomez-Sanz E."/>
            <person name="Collaud A."/>
            <person name="Thomann A."/>
            <person name="Brodard I."/>
            <person name="Rodriguez-Campos S."/>
            <person name="Strauss C."/>
            <person name="Perreten V."/>
        </authorList>
    </citation>
    <scope>NUCLEOTIDE SEQUENCE [LARGE SCALE GENOMIC DNA]</scope>
    <source>
        <strain evidence="2 3">KM45013</strain>
    </source>
</reference>
<dbReference type="PANTHER" id="PTHR47619">
    <property type="entry name" value="METALLO-HYDROLASE YYCJ-RELATED"/>
    <property type="match status" value="1"/>
</dbReference>
<organism evidence="2 3">
    <name type="scientific">Macrococcoides canis</name>
    <dbReference type="NCBI Taxonomy" id="1855823"/>
    <lineage>
        <taxon>Bacteria</taxon>
        <taxon>Bacillati</taxon>
        <taxon>Bacillota</taxon>
        <taxon>Bacilli</taxon>
        <taxon>Bacillales</taxon>
        <taxon>Staphylococcaceae</taxon>
        <taxon>Macrococcoides</taxon>
    </lineage>
</organism>
<evidence type="ECO:0000259" key="1">
    <source>
        <dbReference type="Pfam" id="PF12706"/>
    </source>
</evidence>
<protein>
    <submittedName>
        <fullName evidence="2">Metallo-hydrolase YycJ</fullName>
        <ecNumber evidence="2">3.-.-.-</ecNumber>
    </submittedName>
</protein>
<dbReference type="Pfam" id="PF12706">
    <property type="entry name" value="Lactamase_B_2"/>
    <property type="match status" value="1"/>
</dbReference>
<dbReference type="EC" id="3.-.-.-" evidence="2"/>
<dbReference type="GeneID" id="35295564"/>
<dbReference type="SUPFAM" id="SSF56281">
    <property type="entry name" value="Metallo-hydrolase/oxidoreductase"/>
    <property type="match status" value="1"/>
</dbReference>
<keyword evidence="2" id="KW-0378">Hydrolase</keyword>
<dbReference type="RefSeq" id="WP_086042716.1">
    <property type="nucleotide sequence ID" value="NZ_CBCRZA010000002.1"/>
</dbReference>
<dbReference type="Proteomes" id="UP000194154">
    <property type="component" value="Chromosome"/>
</dbReference>
<dbReference type="InterPro" id="IPR001279">
    <property type="entry name" value="Metallo-B-lactamas"/>
</dbReference>
<proteinExistence type="predicted"/>
<evidence type="ECO:0000313" key="3">
    <source>
        <dbReference type="Proteomes" id="UP000194154"/>
    </source>
</evidence>
<name>A0A1W7ABW0_9STAP</name>
<dbReference type="InterPro" id="IPR052533">
    <property type="entry name" value="WalJ/YycJ-like"/>
</dbReference>
<dbReference type="STRING" id="1855823.MCCS_14520"/>
<dbReference type="PANTHER" id="PTHR47619:SF1">
    <property type="entry name" value="EXODEOXYRIBONUCLEASE WALJ"/>
    <property type="match status" value="1"/>
</dbReference>
<dbReference type="OrthoDB" id="1846420at2"/>
<dbReference type="Gene3D" id="3.60.15.10">
    <property type="entry name" value="Ribonuclease Z/Hydroxyacylglutathione hydrolase-like"/>
    <property type="match status" value="1"/>
</dbReference>
<keyword evidence="3" id="KW-1185">Reference proteome</keyword>
<gene>
    <name evidence="2" type="primary">yycJ_2</name>
    <name evidence="2" type="ORF">MCCS_14520</name>
</gene>
<accession>A0A1W7ABW0</accession>
<dbReference type="AlphaFoldDB" id="A0A1W7ABW0"/>
<sequence length="238" mass="26840">MDIQCIGSGTSGNCYLLSDGATEILIECGLTIKTIQKACGFRLSSLAGCIISHRHGDHIKGLKSLLTKGIDCFIANDERDALITQNNAYNHHRLKGLHPLSIFNIGTFTILPFETEHDTECPLGYLIQSELTGEKLLFATDTYYVRYYFQGITHLLIECNNSLEILEKNVMNGRLNGSLKKRIEKSHFSLENLITFLESCDLSQLEETYLIHLSDLNSDEQLFKKEIQKVTGKPVYVF</sequence>
<dbReference type="KEGG" id="mcak:MCCS_14520"/>
<dbReference type="GO" id="GO:0016787">
    <property type="term" value="F:hydrolase activity"/>
    <property type="evidence" value="ECO:0007669"/>
    <property type="project" value="UniProtKB-KW"/>
</dbReference>
<dbReference type="EMBL" id="CP021059">
    <property type="protein sequence ID" value="ARQ07093.1"/>
    <property type="molecule type" value="Genomic_DNA"/>
</dbReference>
<feature type="domain" description="Metallo-beta-lactamase" evidence="1">
    <location>
        <begin position="24"/>
        <end position="212"/>
    </location>
</feature>